<protein>
    <submittedName>
        <fullName evidence="2">Uncharacterized protein</fullName>
    </submittedName>
</protein>
<dbReference type="Proteomes" id="UP001164929">
    <property type="component" value="Chromosome 16"/>
</dbReference>
<sequence>MVLFKDRKLIKREEVLSYEDHRSIWSLGVEQQPLPSLKLRWNSPDYSSAGHWAPHKPSASSWKSGDMCIN</sequence>
<gene>
    <name evidence="2" type="ORF">NC653_036150</name>
</gene>
<keyword evidence="3" id="KW-1185">Reference proteome</keyword>
<reference evidence="2 3" key="1">
    <citation type="journal article" date="2023" name="Mol. Ecol. Resour.">
        <title>Chromosome-level genome assembly of a triploid poplar Populus alba 'Berolinensis'.</title>
        <authorList>
            <person name="Chen S."/>
            <person name="Yu Y."/>
            <person name="Wang X."/>
            <person name="Wang S."/>
            <person name="Zhang T."/>
            <person name="Zhou Y."/>
            <person name="He R."/>
            <person name="Meng N."/>
            <person name="Wang Y."/>
            <person name="Liu W."/>
            <person name="Liu Z."/>
            <person name="Liu J."/>
            <person name="Guo Q."/>
            <person name="Huang H."/>
            <person name="Sederoff R.R."/>
            <person name="Wang G."/>
            <person name="Qu G."/>
            <person name="Chen S."/>
        </authorList>
    </citation>
    <scope>NUCLEOTIDE SEQUENCE [LARGE SCALE GENOMIC DNA]</scope>
    <source>
        <strain evidence="2">SC-2020</strain>
    </source>
</reference>
<organism evidence="2 3">
    <name type="scientific">Populus alba x Populus x berolinensis</name>
    <dbReference type="NCBI Taxonomy" id="444605"/>
    <lineage>
        <taxon>Eukaryota</taxon>
        <taxon>Viridiplantae</taxon>
        <taxon>Streptophyta</taxon>
        <taxon>Embryophyta</taxon>
        <taxon>Tracheophyta</taxon>
        <taxon>Spermatophyta</taxon>
        <taxon>Magnoliopsida</taxon>
        <taxon>eudicotyledons</taxon>
        <taxon>Gunneridae</taxon>
        <taxon>Pentapetalae</taxon>
        <taxon>rosids</taxon>
        <taxon>fabids</taxon>
        <taxon>Malpighiales</taxon>
        <taxon>Salicaceae</taxon>
        <taxon>Saliceae</taxon>
        <taxon>Populus</taxon>
    </lineage>
</organism>
<evidence type="ECO:0000313" key="3">
    <source>
        <dbReference type="Proteomes" id="UP001164929"/>
    </source>
</evidence>
<dbReference type="AlphaFoldDB" id="A0AAD6LJE1"/>
<evidence type="ECO:0000256" key="1">
    <source>
        <dbReference type="SAM" id="MobiDB-lite"/>
    </source>
</evidence>
<evidence type="ECO:0000313" key="2">
    <source>
        <dbReference type="EMBL" id="KAJ6968115.1"/>
    </source>
</evidence>
<comment type="caution">
    <text evidence="2">The sequence shown here is derived from an EMBL/GenBank/DDBJ whole genome shotgun (WGS) entry which is preliminary data.</text>
</comment>
<name>A0AAD6LJE1_9ROSI</name>
<proteinExistence type="predicted"/>
<accession>A0AAD6LJE1</accession>
<feature type="region of interest" description="Disordered" evidence="1">
    <location>
        <begin position="48"/>
        <end position="70"/>
    </location>
</feature>
<dbReference type="EMBL" id="JAQIZT010000016">
    <property type="protein sequence ID" value="KAJ6968115.1"/>
    <property type="molecule type" value="Genomic_DNA"/>
</dbReference>